<dbReference type="STRING" id="756499.Desde_4071"/>
<dbReference type="PANTHER" id="PTHR45947">
    <property type="entry name" value="SULFOQUINOVOSYL TRANSFERASE SQD2"/>
    <property type="match status" value="1"/>
</dbReference>
<keyword evidence="3" id="KW-0808">Transferase</keyword>
<dbReference type="HOGENOM" id="CLU_009583_0_3_9"/>
<evidence type="ECO:0000313" key="4">
    <source>
        <dbReference type="Proteomes" id="UP000006053"/>
    </source>
</evidence>
<accession>I4AEE7</accession>
<dbReference type="SUPFAM" id="SSF53756">
    <property type="entry name" value="UDP-Glycosyltransferase/glycogen phosphorylase"/>
    <property type="match status" value="1"/>
</dbReference>
<feature type="domain" description="Glycosyltransferase subfamily 4-like N-terminal" evidence="2">
    <location>
        <begin position="15"/>
        <end position="170"/>
    </location>
</feature>
<reference evidence="4" key="1">
    <citation type="submission" date="2012-06" db="EMBL/GenBank/DDBJ databases">
        <title>Complete sequence of Desulfitobacterium dehalogenans ATCC 51507.</title>
        <authorList>
            <person name="Lucas S."/>
            <person name="Han J."/>
            <person name="Lapidus A."/>
            <person name="Cheng J.-F."/>
            <person name="Goodwin L."/>
            <person name="Pitluck S."/>
            <person name="Peters L."/>
            <person name="Ovchinnikova G."/>
            <person name="Teshima H."/>
            <person name="Detter J.C."/>
            <person name="Han C."/>
            <person name="Tapia R."/>
            <person name="Land M."/>
            <person name="Hauser L."/>
            <person name="Kyrpides N."/>
            <person name="Ivanova N."/>
            <person name="Pagani I."/>
            <person name="Kruse T."/>
            <person name="de Vos W.M."/>
            <person name="Smidt H."/>
            <person name="Woyke T."/>
        </authorList>
    </citation>
    <scope>NUCLEOTIDE SEQUENCE [LARGE SCALE GENOMIC DNA]</scope>
    <source>
        <strain evidence="4">ATCC 51507 / DSM 9161 / JW/IU-DC1</strain>
    </source>
</reference>
<evidence type="ECO:0000313" key="3">
    <source>
        <dbReference type="EMBL" id="AFM02332.1"/>
    </source>
</evidence>
<dbReference type="RefSeq" id="WP_014795803.1">
    <property type="nucleotide sequence ID" value="NC_018017.1"/>
</dbReference>
<sequence length="381" mass="42062">MPTYKILQLIGGGEIGGAEQHVLTLLQGMDRSTFSLTSGCLIDGPFAQYTEEKNIPTLRFPMKHALDFSPLPRLIAQIRQGGFSLIHTHGSRANLLGRLAGRRLNIPVVSTVHSSLKQDYLSPRAAFLALALDRLTLPFTSGVITVSEALAEEVARRGAQRIRTIYNGIPPLPQLASDEQRAELRENFRRIWEIPQDALVLGSIARLHPTKGLHTLLDAAQILRPQFPHIHTLIIGDGPLRGALIEKAEALELPHTFTGYLPEAYRALPAMDIFILPSVNEGMGLVLLEAMQAHLPLIATAVGGIPEVIRHSQDGLLVPPGQPEELAKSCCSLLQNPDLTQSCIDSGTKRWQDFSVQEMLRQTQDYYMEVLDVKQPVDLRQ</sequence>
<name>I4AEE7_DESDJ</name>
<dbReference type="EMBL" id="CP003348">
    <property type="protein sequence ID" value="AFM02332.1"/>
    <property type="molecule type" value="Genomic_DNA"/>
</dbReference>
<dbReference type="Pfam" id="PF00534">
    <property type="entry name" value="Glycos_transf_1"/>
    <property type="match status" value="1"/>
</dbReference>
<dbReference type="Pfam" id="PF13439">
    <property type="entry name" value="Glyco_transf_4"/>
    <property type="match status" value="1"/>
</dbReference>
<dbReference type="InterPro" id="IPR050194">
    <property type="entry name" value="Glycosyltransferase_grp1"/>
</dbReference>
<dbReference type="eggNOG" id="COG0438">
    <property type="taxonomic scope" value="Bacteria"/>
</dbReference>
<dbReference type="AlphaFoldDB" id="I4AEE7"/>
<proteinExistence type="predicted"/>
<dbReference type="InterPro" id="IPR028098">
    <property type="entry name" value="Glyco_trans_4-like_N"/>
</dbReference>
<keyword evidence="4" id="KW-1185">Reference proteome</keyword>
<feature type="domain" description="Glycosyl transferase family 1" evidence="1">
    <location>
        <begin position="185"/>
        <end position="349"/>
    </location>
</feature>
<organism evidence="3 4">
    <name type="scientific">Desulfitobacterium dehalogenans (strain ATCC 51507 / DSM 9161 / JW/IU-DC1)</name>
    <dbReference type="NCBI Taxonomy" id="756499"/>
    <lineage>
        <taxon>Bacteria</taxon>
        <taxon>Bacillati</taxon>
        <taxon>Bacillota</taxon>
        <taxon>Clostridia</taxon>
        <taxon>Eubacteriales</taxon>
        <taxon>Desulfitobacteriaceae</taxon>
        <taxon>Desulfitobacterium</taxon>
    </lineage>
</organism>
<reference evidence="3 4" key="2">
    <citation type="journal article" date="2015" name="J. Bacteriol.">
        <title>Genomic, proteomic, and biochemical analysis of the organohalide respiratory pathway in Desulfitobacterium dehalogenans.</title>
        <authorList>
            <person name="Kruse T."/>
            <person name="van de Pas B.A."/>
            <person name="Atteia A."/>
            <person name="Krab K."/>
            <person name="Hagen W.R."/>
            <person name="Goodwin L."/>
            <person name="Chain P."/>
            <person name="Boeren S."/>
            <person name="Maphosa F."/>
            <person name="Schraa G."/>
            <person name="de Vos W.M."/>
            <person name="van der Oost J."/>
            <person name="Smidt H."/>
            <person name="Stams A.J."/>
        </authorList>
    </citation>
    <scope>NUCLEOTIDE SEQUENCE [LARGE SCALE GENOMIC DNA]</scope>
    <source>
        <strain evidence="4">ATCC 51507 / DSM 9161 / JW/IU-DC1</strain>
    </source>
</reference>
<dbReference type="GO" id="GO:0016757">
    <property type="term" value="F:glycosyltransferase activity"/>
    <property type="evidence" value="ECO:0007669"/>
    <property type="project" value="InterPro"/>
</dbReference>
<dbReference type="KEGG" id="ddh:Desde_4071"/>
<evidence type="ECO:0000259" key="2">
    <source>
        <dbReference type="Pfam" id="PF13439"/>
    </source>
</evidence>
<dbReference type="Gene3D" id="3.40.50.2000">
    <property type="entry name" value="Glycogen Phosphorylase B"/>
    <property type="match status" value="2"/>
</dbReference>
<dbReference type="Proteomes" id="UP000006053">
    <property type="component" value="Chromosome"/>
</dbReference>
<dbReference type="InterPro" id="IPR001296">
    <property type="entry name" value="Glyco_trans_1"/>
</dbReference>
<gene>
    <name evidence="3" type="ordered locus">Desde_4071</name>
</gene>
<dbReference type="OrthoDB" id="3199616at2"/>
<dbReference type="PANTHER" id="PTHR45947:SF3">
    <property type="entry name" value="SULFOQUINOVOSYL TRANSFERASE SQD2"/>
    <property type="match status" value="1"/>
</dbReference>
<evidence type="ECO:0000259" key="1">
    <source>
        <dbReference type="Pfam" id="PF00534"/>
    </source>
</evidence>
<protein>
    <submittedName>
        <fullName evidence="3">Glycosyltransferase</fullName>
    </submittedName>
</protein>